<gene>
    <name evidence="3" type="ORF">ACFFGY_13250</name>
</gene>
<evidence type="ECO:0000313" key="3">
    <source>
        <dbReference type="EMBL" id="MFC0409218.1"/>
    </source>
</evidence>
<reference evidence="3 4" key="1">
    <citation type="submission" date="2024-09" db="EMBL/GenBank/DDBJ databases">
        <authorList>
            <person name="Sun Q."/>
            <person name="Mori K."/>
        </authorList>
    </citation>
    <scope>NUCLEOTIDE SEQUENCE [LARGE SCALE GENOMIC DNA]</scope>
    <source>
        <strain evidence="3 4">TBRC 5777</strain>
    </source>
</reference>
<dbReference type="InterPro" id="IPR052189">
    <property type="entry name" value="L-asp_N-monooxygenase_NS-form"/>
</dbReference>
<dbReference type="InterPro" id="IPR036188">
    <property type="entry name" value="FAD/NAD-bd_sf"/>
</dbReference>
<feature type="transmembrane region" description="Helical" evidence="1">
    <location>
        <begin position="6"/>
        <end position="23"/>
    </location>
</feature>
<dbReference type="PANTHER" id="PTHR40254">
    <property type="entry name" value="BLR0577 PROTEIN"/>
    <property type="match status" value="1"/>
</dbReference>
<dbReference type="InterPro" id="IPR038732">
    <property type="entry name" value="HpyO/CreE_NAD-binding"/>
</dbReference>
<keyword evidence="1" id="KW-0472">Membrane</keyword>
<dbReference type="Proteomes" id="UP001589865">
    <property type="component" value="Unassembled WGS sequence"/>
</dbReference>
<comment type="caution">
    <text evidence="3">The sequence shown here is derived from an EMBL/GenBank/DDBJ whole genome shotgun (WGS) entry which is preliminary data.</text>
</comment>
<evidence type="ECO:0000313" key="4">
    <source>
        <dbReference type="Proteomes" id="UP001589865"/>
    </source>
</evidence>
<dbReference type="SUPFAM" id="SSF51905">
    <property type="entry name" value="FAD/NAD(P)-binding domain"/>
    <property type="match status" value="2"/>
</dbReference>
<protein>
    <submittedName>
        <fullName evidence="3">FAD/NAD(P)-binding protein</fullName>
    </submittedName>
</protein>
<name>A0ABV6JU24_9PROT</name>
<dbReference type="PANTHER" id="PTHR40254:SF1">
    <property type="entry name" value="BLR0577 PROTEIN"/>
    <property type="match status" value="1"/>
</dbReference>
<dbReference type="EMBL" id="JBHLUN010000008">
    <property type="protein sequence ID" value="MFC0409218.1"/>
    <property type="molecule type" value="Genomic_DNA"/>
</dbReference>
<evidence type="ECO:0000259" key="2">
    <source>
        <dbReference type="Pfam" id="PF13454"/>
    </source>
</evidence>
<organism evidence="3 4">
    <name type="scientific">Roseomonas elaeocarpi</name>
    <dbReference type="NCBI Taxonomy" id="907779"/>
    <lineage>
        <taxon>Bacteria</taxon>
        <taxon>Pseudomonadati</taxon>
        <taxon>Pseudomonadota</taxon>
        <taxon>Alphaproteobacteria</taxon>
        <taxon>Acetobacterales</taxon>
        <taxon>Roseomonadaceae</taxon>
        <taxon>Roseomonas</taxon>
    </lineage>
</organism>
<keyword evidence="1" id="KW-1133">Transmembrane helix</keyword>
<accession>A0ABV6JU24</accession>
<feature type="domain" description="FAD-dependent urate hydroxylase HpyO/Asp monooxygenase CreE-like FAD/NAD(P)-binding" evidence="2">
    <location>
        <begin position="8"/>
        <end position="170"/>
    </location>
</feature>
<evidence type="ECO:0000256" key="1">
    <source>
        <dbReference type="SAM" id="Phobius"/>
    </source>
</evidence>
<dbReference type="Gene3D" id="3.50.50.60">
    <property type="entry name" value="FAD/NAD(P)-binding domain"/>
    <property type="match status" value="1"/>
</dbReference>
<dbReference type="RefSeq" id="WP_377044963.1">
    <property type="nucleotide sequence ID" value="NZ_JBHLUN010000008.1"/>
</dbReference>
<keyword evidence="4" id="KW-1185">Reference proteome</keyword>
<keyword evidence="1" id="KW-0812">Transmembrane</keyword>
<proteinExistence type="predicted"/>
<dbReference type="Pfam" id="PF13454">
    <property type="entry name" value="NAD_binding_9"/>
    <property type="match status" value="1"/>
</dbReference>
<sequence>MEHPIDVAIIGGGFTGAVLAILLQRRLDPSRRVCFFEPRPEGGQGVAYGTDDPWYLLNAPASGMSALSDTPEGFRDFLLAQDASGAEGTDLPGPVAEERAMPAGRRFAQRRLYGRYVAELLDGALRAPGARLEHRRVAVSDLRRDPAGGWRIEAGEAGARARLCILALGNAPAPRVPEGCEPAGAATTEDAVLLVGSGLTMADNVLSLLAEGHRGPIRVVSRHGWLPLPHPDVPAAEPWQLQPPPGATAVAGTMDGAADGNGATLLALMRWLRAEARRAEAAGVPWQAVMDAARGAAPGLWRGLSLAERRRFLRHGRSPWGQHRHRVAPSVSRALARAAAEEQLTIQAGRFRGCERGAGGLIARVVRRGDGAEEQLPVREVRLCTGVGQGRSWEAQAPTAAMLERGSIRLDPLGFGLDADPDSCAMPDREGRLTADLFAVGPCAAGGWWEITAVPEIRRQAEALVERLVAGNGPLAGPAD</sequence>